<keyword evidence="1" id="KW-0732">Signal</keyword>
<dbReference type="AlphaFoldDB" id="A0A2V3ZKY2"/>
<proteinExistence type="predicted"/>
<accession>A0A2V3ZKY2</accession>
<comment type="caution">
    <text evidence="2">The sequence shown here is derived from an EMBL/GenBank/DDBJ whole genome shotgun (WGS) entry which is preliminary data.</text>
</comment>
<evidence type="ECO:0000256" key="1">
    <source>
        <dbReference type="SAM" id="SignalP"/>
    </source>
</evidence>
<evidence type="ECO:0000313" key="3">
    <source>
        <dbReference type="Proteomes" id="UP000253987"/>
    </source>
</evidence>
<dbReference type="EMBL" id="QFWX01000004">
    <property type="protein sequence ID" value="PXX91068.1"/>
    <property type="molecule type" value="Genomic_DNA"/>
</dbReference>
<protein>
    <submittedName>
        <fullName evidence="2">Uncharacterized protein</fullName>
    </submittedName>
</protein>
<feature type="chain" id="PRO_5016021064" evidence="1">
    <location>
        <begin position="20"/>
        <end position="257"/>
    </location>
</feature>
<feature type="signal peptide" evidence="1">
    <location>
        <begin position="1"/>
        <end position="19"/>
    </location>
</feature>
<dbReference type="RefSeq" id="WP_114613290.1">
    <property type="nucleotide sequence ID" value="NZ_QFWX01000004.1"/>
</dbReference>
<dbReference type="SUPFAM" id="SSF53850">
    <property type="entry name" value="Periplasmic binding protein-like II"/>
    <property type="match status" value="1"/>
</dbReference>
<dbReference type="Proteomes" id="UP000253987">
    <property type="component" value="Unassembled WGS sequence"/>
</dbReference>
<organism evidence="2 3">
    <name type="scientific">Marinobacter vulgaris</name>
    <dbReference type="NCBI Taxonomy" id="1928331"/>
    <lineage>
        <taxon>Bacteria</taxon>
        <taxon>Pseudomonadati</taxon>
        <taxon>Pseudomonadota</taxon>
        <taxon>Gammaproteobacteria</taxon>
        <taxon>Pseudomonadales</taxon>
        <taxon>Marinobacteraceae</taxon>
        <taxon>Marinobacter</taxon>
    </lineage>
</organism>
<dbReference type="OrthoDB" id="6120914at2"/>
<name>A0A2V3ZKY2_9GAMM</name>
<reference evidence="2 3" key="2">
    <citation type="submission" date="2018-06" db="EMBL/GenBank/DDBJ databases">
        <title>Marinobactersediminissp. nov, a moderately halophilic bacterium isolated from marine solar saltern.</title>
        <authorList>
            <person name="Zhang Y."/>
        </authorList>
    </citation>
    <scope>NUCLEOTIDE SEQUENCE [LARGE SCALE GENOMIC DNA]</scope>
    <source>
        <strain evidence="2 3">F01</strain>
    </source>
</reference>
<sequence length="257" mass="28092">MAGWFLIVLTALQASPAFAAEQNGQEPVTFSIPDVWPWGYEDDGGQQKGSLIEVVDRLSEITGIPVIPQLRPLRRAIVELRSGAANFSILFQSPELDIEAVNVSSVSEVNILLAAMAYSDYPLTLAALKGKRVAYIRGTYLGEAFEADTDVLKVPVNAVSQALELLTVGRISAILASDHNIYRTLSSLNMSRDTLRYKQHVPGLTGTLYMSRAASRPEAARKFSAALERMQADGELREIFYGKVESAYKPATLLSVQ</sequence>
<evidence type="ECO:0000313" key="2">
    <source>
        <dbReference type="EMBL" id="PXX91068.1"/>
    </source>
</evidence>
<keyword evidence="3" id="KW-1185">Reference proteome</keyword>
<gene>
    <name evidence="2" type="ORF">DIT71_11260</name>
</gene>
<dbReference type="Gene3D" id="3.40.190.10">
    <property type="entry name" value="Periplasmic binding protein-like II"/>
    <property type="match status" value="2"/>
</dbReference>
<reference evidence="3" key="1">
    <citation type="submission" date="2018-05" db="EMBL/GenBank/DDBJ databases">
        <authorList>
            <person name="Lu D."/>
        </authorList>
    </citation>
    <scope>NUCLEOTIDE SEQUENCE [LARGE SCALE GENOMIC DNA]</scope>
    <source>
        <strain evidence="3">F01</strain>
    </source>
</reference>